<evidence type="ECO:0008006" key="3">
    <source>
        <dbReference type="Google" id="ProtNLM"/>
    </source>
</evidence>
<organism evidence="1 2">
    <name type="scientific">Ktedonosporobacter rubrisoli</name>
    <dbReference type="NCBI Taxonomy" id="2509675"/>
    <lineage>
        <taxon>Bacteria</taxon>
        <taxon>Bacillati</taxon>
        <taxon>Chloroflexota</taxon>
        <taxon>Ktedonobacteria</taxon>
        <taxon>Ktedonobacterales</taxon>
        <taxon>Ktedonosporobacteraceae</taxon>
        <taxon>Ktedonosporobacter</taxon>
    </lineage>
</organism>
<evidence type="ECO:0000313" key="1">
    <source>
        <dbReference type="EMBL" id="QBD74686.1"/>
    </source>
</evidence>
<dbReference type="Gene3D" id="1.20.910.10">
    <property type="entry name" value="Heme oxygenase-like"/>
    <property type="match status" value="1"/>
</dbReference>
<dbReference type="KEGG" id="kbs:EPA93_01240"/>
<dbReference type="InterPro" id="IPR016053">
    <property type="entry name" value="Haem_Oase-like"/>
</dbReference>
<keyword evidence="2" id="KW-1185">Reference proteome</keyword>
<dbReference type="AlphaFoldDB" id="A0A4P6JJ49"/>
<dbReference type="SUPFAM" id="SSF48613">
    <property type="entry name" value="Heme oxygenase-like"/>
    <property type="match status" value="1"/>
</dbReference>
<dbReference type="GO" id="GO:0004392">
    <property type="term" value="F:heme oxygenase (decyclizing) activity"/>
    <property type="evidence" value="ECO:0007669"/>
    <property type="project" value="InterPro"/>
</dbReference>
<name>A0A4P6JJ49_KTERU</name>
<dbReference type="Proteomes" id="UP000290365">
    <property type="component" value="Chromosome"/>
</dbReference>
<dbReference type="GO" id="GO:0006788">
    <property type="term" value="P:heme oxidation"/>
    <property type="evidence" value="ECO:0007669"/>
    <property type="project" value="InterPro"/>
</dbReference>
<dbReference type="EMBL" id="CP035758">
    <property type="protein sequence ID" value="QBD74686.1"/>
    <property type="molecule type" value="Genomic_DNA"/>
</dbReference>
<sequence length="226" mass="26049">MFLAKYRYSMKRRCNLMSQYSSYIARKEARGIIAKLDAATHSLHDSLDGNSQHMFSEKMTLQDYRKLLERFYGFYLPFEQRYDAIEQMPSWQEVGLDLAQRKRLPLLEEDLRALGATEEEISHLAQFEGSKELFSSLPQIIGSLYAIEGSTQGELMMAPMLGQVLHIDVEHGVTYFNGYGPTQTGVMWNEFQDKINAFAERHPEYEEEILATARAHFAATETWLLG</sequence>
<protein>
    <recommendedName>
        <fullName evidence="3">Heme oxygenase</fullName>
    </recommendedName>
</protein>
<accession>A0A4P6JJ49</accession>
<dbReference type="Pfam" id="PF01126">
    <property type="entry name" value="Heme_oxygenase"/>
    <property type="match status" value="1"/>
</dbReference>
<dbReference type="OrthoDB" id="114943at2"/>
<proteinExistence type="predicted"/>
<evidence type="ECO:0000313" key="2">
    <source>
        <dbReference type="Proteomes" id="UP000290365"/>
    </source>
</evidence>
<reference evidence="1 2" key="1">
    <citation type="submission" date="2019-01" db="EMBL/GenBank/DDBJ databases">
        <title>Ktedonosporobacter rubrisoli SCAWS-G2.</title>
        <authorList>
            <person name="Huang Y."/>
            <person name="Yan B."/>
        </authorList>
    </citation>
    <scope>NUCLEOTIDE SEQUENCE [LARGE SCALE GENOMIC DNA]</scope>
    <source>
        <strain evidence="1 2">SCAWS-G2</strain>
    </source>
</reference>
<dbReference type="CDD" id="cd19166">
    <property type="entry name" value="HemeO-bac"/>
    <property type="match status" value="1"/>
</dbReference>
<dbReference type="InterPro" id="IPR016084">
    <property type="entry name" value="Haem_Oase-like_multi-hlx"/>
</dbReference>
<gene>
    <name evidence="1" type="ORF">EPA93_01240</name>
</gene>